<comment type="caution">
    <text evidence="2">The sequence shown here is derived from an EMBL/GenBank/DDBJ whole genome shotgun (WGS) entry which is preliminary data.</text>
</comment>
<dbReference type="EMBL" id="RQGV01000017">
    <property type="protein sequence ID" value="TGM12555.1"/>
    <property type="molecule type" value="Genomic_DNA"/>
</dbReference>
<keyword evidence="1" id="KW-0472">Membrane</keyword>
<keyword evidence="1" id="KW-0812">Transmembrane</keyword>
<dbReference type="EMBL" id="RQGU01000099">
    <property type="protein sequence ID" value="TGM20179.1"/>
    <property type="molecule type" value="Genomic_DNA"/>
</dbReference>
<accession>A0A5F2C1D4</accession>
<evidence type="ECO:0000313" key="2">
    <source>
        <dbReference type="EMBL" id="TGM12555.1"/>
    </source>
</evidence>
<organism evidence="2 4">
    <name type="scientific">Leptospira selangorensis</name>
    <dbReference type="NCBI Taxonomy" id="2484982"/>
    <lineage>
        <taxon>Bacteria</taxon>
        <taxon>Pseudomonadati</taxon>
        <taxon>Spirochaetota</taxon>
        <taxon>Spirochaetia</taxon>
        <taxon>Leptospirales</taxon>
        <taxon>Leptospiraceae</taxon>
        <taxon>Leptospira</taxon>
    </lineage>
</organism>
<gene>
    <name evidence="2" type="ORF">EHQ81_13530</name>
    <name evidence="3" type="ORF">EHQ82_10895</name>
</gene>
<dbReference type="AlphaFoldDB" id="A0A5F2C1D4"/>
<reference evidence="4 5" key="2">
    <citation type="journal article" date="2019" name="PLoS Negl. Trop. Dis.">
        <title>Revisiting the worldwide diversity of Leptospira species in the environment.</title>
        <authorList>
            <person name="Vincent A.T."/>
            <person name="Schiettekatte O."/>
            <person name="Bourhy P."/>
            <person name="Veyrier F.J."/>
            <person name="Picardeau M."/>
        </authorList>
    </citation>
    <scope>NUCLEOTIDE SEQUENCE [LARGE SCALE GENOMIC DNA]</scope>
    <source>
        <strain evidence="2 4">201702405</strain>
        <strain evidence="5">201702406</strain>
    </source>
</reference>
<reference evidence="3" key="1">
    <citation type="submission" date="2018-10" db="EMBL/GenBank/DDBJ databases">
        <authorList>
            <person name="Vincent A.T."/>
            <person name="Schiettekatte O."/>
            <person name="Bourhy P."/>
            <person name="Veyrier F.J."/>
            <person name="Picardeau M."/>
        </authorList>
    </citation>
    <scope>NUCLEOTIDE SEQUENCE</scope>
    <source>
        <strain evidence="3">201702406</strain>
    </source>
</reference>
<name>A0A5F2C1D4_9LEPT</name>
<dbReference type="Proteomes" id="UP000297832">
    <property type="component" value="Unassembled WGS sequence"/>
</dbReference>
<protein>
    <submittedName>
        <fullName evidence="2">Uncharacterized protein</fullName>
    </submittedName>
</protein>
<feature type="transmembrane region" description="Helical" evidence="1">
    <location>
        <begin position="12"/>
        <end position="34"/>
    </location>
</feature>
<evidence type="ECO:0000313" key="3">
    <source>
        <dbReference type="EMBL" id="TGM20179.1"/>
    </source>
</evidence>
<evidence type="ECO:0000256" key="1">
    <source>
        <dbReference type="SAM" id="Phobius"/>
    </source>
</evidence>
<evidence type="ECO:0000313" key="5">
    <source>
        <dbReference type="Proteomes" id="UP000298057"/>
    </source>
</evidence>
<proteinExistence type="predicted"/>
<keyword evidence="5" id="KW-1185">Reference proteome</keyword>
<dbReference type="Proteomes" id="UP000298057">
    <property type="component" value="Unassembled WGS sequence"/>
</dbReference>
<keyword evidence="1" id="KW-1133">Transmembrane helix</keyword>
<dbReference type="RefSeq" id="WP_135627471.1">
    <property type="nucleotide sequence ID" value="NZ_RQGU01000099.1"/>
</dbReference>
<sequence length="156" mass="17898">METFLNLTGIQWNALSSISTFLAVAVAIFGPIVGKYFKVRNILKVVNAEIDENLNLFKKAYALPIQSPGNPDYRLLKAAMLRSVKFDAWDQYKILIGENNPTKYSAFLKLNVVLLEIQEYSNNISKDLNASPFLVIYLDLLEHFYINYIKNRNEQT</sequence>
<evidence type="ECO:0000313" key="4">
    <source>
        <dbReference type="Proteomes" id="UP000297832"/>
    </source>
</evidence>